<evidence type="ECO:0000256" key="3">
    <source>
        <dbReference type="ARBA" id="ARBA00023163"/>
    </source>
</evidence>
<feature type="domain" description="HTH gntR-type" evidence="4">
    <location>
        <begin position="14"/>
        <end position="81"/>
    </location>
</feature>
<dbReference type="Pfam" id="PF00392">
    <property type="entry name" value="GntR"/>
    <property type="match status" value="1"/>
</dbReference>
<dbReference type="PATRIC" id="fig|507626.3.peg.2508"/>
<dbReference type="STRING" id="507626.LOKO_02508"/>
<dbReference type="SMART" id="SM00895">
    <property type="entry name" value="FCD"/>
    <property type="match status" value="1"/>
</dbReference>
<dbReference type="PROSITE" id="PS50949">
    <property type="entry name" value="HTH_GNTR"/>
    <property type="match status" value="1"/>
</dbReference>
<dbReference type="OrthoDB" id="9799812at2"/>
<dbReference type="GO" id="GO:0003700">
    <property type="term" value="F:DNA-binding transcription factor activity"/>
    <property type="evidence" value="ECO:0007669"/>
    <property type="project" value="InterPro"/>
</dbReference>
<evidence type="ECO:0000256" key="1">
    <source>
        <dbReference type="ARBA" id="ARBA00023015"/>
    </source>
</evidence>
<accession>A0A109UM93</accession>
<dbReference type="InterPro" id="IPR036388">
    <property type="entry name" value="WH-like_DNA-bd_sf"/>
</dbReference>
<dbReference type="Pfam" id="PF07729">
    <property type="entry name" value="FCD"/>
    <property type="match status" value="1"/>
</dbReference>
<proteinExistence type="predicted"/>
<evidence type="ECO:0000313" key="6">
    <source>
        <dbReference type="Proteomes" id="UP000063387"/>
    </source>
</evidence>
<gene>
    <name evidence="5" type="primary">ydfH_4</name>
    <name evidence="5" type="ORF">LOKO_02508</name>
</gene>
<evidence type="ECO:0000313" key="5">
    <source>
        <dbReference type="EMBL" id="AMD01568.1"/>
    </source>
</evidence>
<dbReference type="Gene3D" id="1.20.120.530">
    <property type="entry name" value="GntR ligand-binding domain-like"/>
    <property type="match status" value="1"/>
</dbReference>
<dbReference type="EMBL" id="CP014226">
    <property type="protein sequence ID" value="AMD01568.1"/>
    <property type="molecule type" value="Genomic_DNA"/>
</dbReference>
<dbReference type="Proteomes" id="UP000063387">
    <property type="component" value="Chromosome"/>
</dbReference>
<dbReference type="AlphaFoldDB" id="A0A109UM93"/>
<reference evidence="5 6" key="1">
    <citation type="journal article" date="2016" name="Genome Announc.">
        <title>Draft Genome Sequence of 'Halomonas chromatireducens' Strain AGD 8-3, a Haloalkaliphilic Chromate- and Selenite-Reducing Gammaproteobacterium.</title>
        <authorList>
            <person name="Sharko F.S."/>
            <person name="Shapovalova A.A."/>
            <person name="Tsygankova S.V."/>
            <person name="Komova A.V."/>
            <person name="Boulygina E.S."/>
            <person name="Teslyuk A.B."/>
            <person name="Gotovtsev P.M."/>
            <person name="Namsaraev Z.B."/>
            <person name="Khijniak T.V."/>
            <person name="Nedoluzhko A.V."/>
            <person name="Vasilov R.G."/>
        </authorList>
    </citation>
    <scope>NUCLEOTIDE SEQUENCE [LARGE SCALE GENOMIC DNA]</scope>
    <source>
        <strain evidence="5 6">AGD 8-3</strain>
    </source>
</reference>
<sequence>MEVLDTESPKFTNLPAPERAYIIIREAILAGEYQPNNRLREDELANRVGTSRTPVRTALHRLSQDGFVVFHPNSGAAVRGWTRKDAVEIFQVRACLESCAAGLAARNATPRDIRDLELICEEMESYRLAPETVESLSVLNRKFHTKILKLAGNSKLEETALSLMDIGFLIRSYRFFSAKDEQRSLIHHRDLVAAIAAGDGDWSSSIMKSHIMAACDLVRTSEEE</sequence>
<dbReference type="GO" id="GO:0003677">
    <property type="term" value="F:DNA binding"/>
    <property type="evidence" value="ECO:0007669"/>
    <property type="project" value="UniProtKB-KW"/>
</dbReference>
<dbReference type="Gene3D" id="1.10.10.10">
    <property type="entry name" value="Winged helix-like DNA-binding domain superfamily/Winged helix DNA-binding domain"/>
    <property type="match status" value="1"/>
</dbReference>
<protein>
    <submittedName>
        <fullName evidence="5">Putative HTH-type transcriptional regulator YdfH</fullName>
    </submittedName>
</protein>
<dbReference type="SUPFAM" id="SSF48008">
    <property type="entry name" value="GntR ligand-binding domain-like"/>
    <property type="match status" value="1"/>
</dbReference>
<dbReference type="SUPFAM" id="SSF46785">
    <property type="entry name" value="Winged helix' DNA-binding domain"/>
    <property type="match status" value="1"/>
</dbReference>
<dbReference type="InterPro" id="IPR008920">
    <property type="entry name" value="TF_FadR/GntR_C"/>
</dbReference>
<dbReference type="CDD" id="cd07377">
    <property type="entry name" value="WHTH_GntR"/>
    <property type="match status" value="1"/>
</dbReference>
<reference evidence="5 6" key="2">
    <citation type="submission" date="2016-02" db="EMBL/GenBank/DDBJ databases">
        <authorList>
            <person name="Wen L."/>
            <person name="He K."/>
            <person name="Yang H."/>
        </authorList>
    </citation>
    <scope>NUCLEOTIDE SEQUENCE [LARGE SCALE GENOMIC DNA]</scope>
    <source>
        <strain evidence="5 6">AGD 8-3</strain>
    </source>
</reference>
<keyword evidence="2" id="KW-0238">DNA-binding</keyword>
<keyword evidence="1" id="KW-0805">Transcription regulation</keyword>
<evidence type="ECO:0000259" key="4">
    <source>
        <dbReference type="PROSITE" id="PS50949"/>
    </source>
</evidence>
<dbReference type="KEGG" id="hco:LOKO_02508"/>
<name>A0A109UM93_9GAMM</name>
<evidence type="ECO:0000256" key="2">
    <source>
        <dbReference type="ARBA" id="ARBA00023125"/>
    </source>
</evidence>
<keyword evidence="6" id="KW-1185">Reference proteome</keyword>
<dbReference type="SMART" id="SM00345">
    <property type="entry name" value="HTH_GNTR"/>
    <property type="match status" value="1"/>
</dbReference>
<dbReference type="PANTHER" id="PTHR43537:SF24">
    <property type="entry name" value="GLUCONATE OPERON TRANSCRIPTIONAL REPRESSOR"/>
    <property type="match status" value="1"/>
</dbReference>
<keyword evidence="3" id="KW-0804">Transcription</keyword>
<dbReference type="PANTHER" id="PTHR43537">
    <property type="entry name" value="TRANSCRIPTIONAL REGULATOR, GNTR FAMILY"/>
    <property type="match status" value="1"/>
</dbReference>
<dbReference type="InterPro" id="IPR000524">
    <property type="entry name" value="Tscrpt_reg_HTH_GntR"/>
</dbReference>
<dbReference type="InterPro" id="IPR036390">
    <property type="entry name" value="WH_DNA-bd_sf"/>
</dbReference>
<dbReference type="RefSeq" id="WP_158509945.1">
    <property type="nucleotide sequence ID" value="NZ_CP014226.1"/>
</dbReference>
<dbReference type="InterPro" id="IPR011711">
    <property type="entry name" value="GntR_C"/>
</dbReference>
<organism evidence="5 6">
    <name type="scientific">Halomonas chromatireducens</name>
    <dbReference type="NCBI Taxonomy" id="507626"/>
    <lineage>
        <taxon>Bacteria</taxon>
        <taxon>Pseudomonadati</taxon>
        <taxon>Pseudomonadota</taxon>
        <taxon>Gammaproteobacteria</taxon>
        <taxon>Oceanospirillales</taxon>
        <taxon>Halomonadaceae</taxon>
        <taxon>Halomonas</taxon>
    </lineage>
</organism>